<accession>A0A9N9IJW2</accession>
<dbReference type="Proteomes" id="UP000789570">
    <property type="component" value="Unassembled WGS sequence"/>
</dbReference>
<evidence type="ECO:0000313" key="1">
    <source>
        <dbReference type="EMBL" id="CAG8737802.1"/>
    </source>
</evidence>
<dbReference type="AlphaFoldDB" id="A0A9N9IJW2"/>
<feature type="non-terminal residue" evidence="1">
    <location>
        <position position="1"/>
    </location>
</feature>
<sequence length="56" mass="6667">LMKNFAEYCCDVEFISSHEYNLKENDAIFKFYKCIDLSRPQEIVIKGTKTLCQQRN</sequence>
<organism evidence="1 2">
    <name type="scientific">Funneliformis caledonium</name>
    <dbReference type="NCBI Taxonomy" id="1117310"/>
    <lineage>
        <taxon>Eukaryota</taxon>
        <taxon>Fungi</taxon>
        <taxon>Fungi incertae sedis</taxon>
        <taxon>Mucoromycota</taxon>
        <taxon>Glomeromycotina</taxon>
        <taxon>Glomeromycetes</taxon>
        <taxon>Glomerales</taxon>
        <taxon>Glomeraceae</taxon>
        <taxon>Funneliformis</taxon>
    </lineage>
</organism>
<reference evidence="1" key="1">
    <citation type="submission" date="2021-06" db="EMBL/GenBank/DDBJ databases">
        <authorList>
            <person name="Kallberg Y."/>
            <person name="Tangrot J."/>
            <person name="Rosling A."/>
        </authorList>
    </citation>
    <scope>NUCLEOTIDE SEQUENCE</scope>
    <source>
        <strain evidence="1">UK204</strain>
    </source>
</reference>
<keyword evidence="2" id="KW-1185">Reference proteome</keyword>
<dbReference type="EMBL" id="CAJVPQ010013981">
    <property type="protein sequence ID" value="CAG8737802.1"/>
    <property type="molecule type" value="Genomic_DNA"/>
</dbReference>
<name>A0A9N9IJW2_9GLOM</name>
<proteinExistence type="predicted"/>
<gene>
    <name evidence="1" type="ORF">FCALED_LOCUS15421</name>
</gene>
<comment type="caution">
    <text evidence="1">The sequence shown here is derived from an EMBL/GenBank/DDBJ whole genome shotgun (WGS) entry which is preliminary data.</text>
</comment>
<evidence type="ECO:0000313" key="2">
    <source>
        <dbReference type="Proteomes" id="UP000789570"/>
    </source>
</evidence>
<protein>
    <submittedName>
        <fullName evidence="1">13365_t:CDS:1</fullName>
    </submittedName>
</protein>